<keyword evidence="1" id="KW-0812">Transmembrane</keyword>
<dbReference type="SUPFAM" id="SSF48452">
    <property type="entry name" value="TPR-like"/>
    <property type="match status" value="2"/>
</dbReference>
<evidence type="ECO:0008006" key="4">
    <source>
        <dbReference type="Google" id="ProtNLM"/>
    </source>
</evidence>
<sequence>MSELAADLRAWRSGRPVAARRGGSGYRFRRLVMRHKLATGLVVALVASLAAGIVGFAWQAEHARREALASDIARDQADAARQRAERALQRAEAVKSFTIRLFDARAPAMPEAELPSTVELLDAGIERARTPEYGDPGLRAEMLATIAHVFWSRGMQERAEELVEEALALSATVRESDPESYARALLIKGRVGHVGFSAADREQYLRQADDFMQAHDPDSRVVLDVRSEIAYNLMFQNRYDEAVAMQEVVVAAMASRDDVAMKDYRRALGILGGILMSRGQYERAAPHLRKAFRMQDPATSLLNYTIARVNLASNEMYLGKLAQSEREARAAIAAYGTLFDRPVDYVRAARNLLWSCLLRQGRIDEALEVVRKSHPDVVSGQEGGPDYHRQRAKVLAAGGRWEAGLAEARTSRDKAAADEAPRPMQVLNNALLAQLSCRTGRSQDVADGAHLLQDLLAHREGDTVARARYVPDMVEAAAVCAIAAGRDDEALAALRALEPVDARLPLGDVHDVARRQRLQAQLLRTRGDTATADRLERRAKAGLDAGGYLPSGPIRSIDLLPPVIRPSAIRH</sequence>
<dbReference type="Gene3D" id="1.25.40.10">
    <property type="entry name" value="Tetratricopeptide repeat domain"/>
    <property type="match status" value="2"/>
</dbReference>
<dbReference type="Proteomes" id="UP001501727">
    <property type="component" value="Unassembled WGS sequence"/>
</dbReference>
<keyword evidence="1" id="KW-0472">Membrane</keyword>
<evidence type="ECO:0000313" key="3">
    <source>
        <dbReference type="Proteomes" id="UP001501727"/>
    </source>
</evidence>
<keyword evidence="1" id="KW-1133">Transmembrane helix</keyword>
<evidence type="ECO:0000256" key="1">
    <source>
        <dbReference type="SAM" id="Phobius"/>
    </source>
</evidence>
<name>A0ABP7MXU8_9GAMM</name>
<organism evidence="2 3">
    <name type="scientific">Luteimonas lutimaris</name>
    <dbReference type="NCBI Taxonomy" id="698645"/>
    <lineage>
        <taxon>Bacteria</taxon>
        <taxon>Pseudomonadati</taxon>
        <taxon>Pseudomonadota</taxon>
        <taxon>Gammaproteobacteria</taxon>
        <taxon>Lysobacterales</taxon>
        <taxon>Lysobacteraceae</taxon>
        <taxon>Luteimonas</taxon>
    </lineage>
</organism>
<proteinExistence type="predicted"/>
<feature type="transmembrane region" description="Helical" evidence="1">
    <location>
        <begin position="37"/>
        <end position="58"/>
    </location>
</feature>
<accession>A0ABP7MXU8</accession>
<gene>
    <name evidence="2" type="ORF">GCM10022229_27160</name>
</gene>
<dbReference type="EMBL" id="BAAAZU010000030">
    <property type="protein sequence ID" value="GAA3932134.1"/>
    <property type="molecule type" value="Genomic_DNA"/>
</dbReference>
<comment type="caution">
    <text evidence="2">The sequence shown here is derived from an EMBL/GenBank/DDBJ whole genome shotgun (WGS) entry which is preliminary data.</text>
</comment>
<dbReference type="InterPro" id="IPR011990">
    <property type="entry name" value="TPR-like_helical_dom_sf"/>
</dbReference>
<reference evidence="3" key="1">
    <citation type="journal article" date="2019" name="Int. J. Syst. Evol. Microbiol.">
        <title>The Global Catalogue of Microorganisms (GCM) 10K type strain sequencing project: providing services to taxonomists for standard genome sequencing and annotation.</title>
        <authorList>
            <consortium name="The Broad Institute Genomics Platform"/>
            <consortium name="The Broad Institute Genome Sequencing Center for Infectious Disease"/>
            <person name="Wu L."/>
            <person name="Ma J."/>
        </authorList>
    </citation>
    <scope>NUCLEOTIDE SEQUENCE [LARGE SCALE GENOMIC DNA]</scope>
    <source>
        <strain evidence="3">JCM 16916</strain>
    </source>
</reference>
<evidence type="ECO:0000313" key="2">
    <source>
        <dbReference type="EMBL" id="GAA3932134.1"/>
    </source>
</evidence>
<keyword evidence="3" id="KW-1185">Reference proteome</keyword>
<protein>
    <recommendedName>
        <fullName evidence="4">Tetratricopeptide repeat protein</fullName>
    </recommendedName>
</protein>